<reference evidence="2" key="1">
    <citation type="journal article" date="2014" name="Sci. Data">
        <title>Genomes of diverse isolates of the marine cyanobacterium Prochlorococcus.</title>
        <authorList>
            <person name="Biller S."/>
            <person name="Berube P."/>
            <person name="Thompson J."/>
            <person name="Kelly L."/>
            <person name="Roggensack S."/>
            <person name="Awad L."/>
            <person name="Roache-Johnson K."/>
            <person name="Ding H."/>
            <person name="Giovannoni S.J."/>
            <person name="Moore L.R."/>
            <person name="Chisholm S.W."/>
        </authorList>
    </citation>
    <scope>NUCLEOTIDE SEQUENCE [LARGE SCALE GENOMIC DNA]</scope>
    <source>
        <strain evidence="2">SB</strain>
    </source>
</reference>
<dbReference type="EMBL" id="JNAS01000002">
    <property type="protein sequence ID" value="KGG08682.1"/>
    <property type="molecule type" value="Genomic_DNA"/>
</dbReference>
<gene>
    <name evidence="1" type="ORF">EV02_1355</name>
</gene>
<sequence length="51" mass="5893">MIFGVLSIMLNESRRGNRKKVLFWKQNKTFLRKVRAPTWSGLLGNSQCGKP</sequence>
<protein>
    <submittedName>
        <fullName evidence="1">Uncharacterized protein</fullName>
    </submittedName>
</protein>
<accession>A0A0A2B6A6</accession>
<proteinExistence type="predicted"/>
<name>A0A0A2B6A6_PROMR</name>
<evidence type="ECO:0000313" key="2">
    <source>
        <dbReference type="Proteomes" id="UP000030345"/>
    </source>
</evidence>
<comment type="caution">
    <text evidence="1">The sequence shown here is derived from an EMBL/GenBank/DDBJ whole genome shotgun (WGS) entry which is preliminary data.</text>
</comment>
<organism evidence="1 2">
    <name type="scientific">Prochlorococcus marinus str. SB</name>
    <dbReference type="NCBI Taxonomy" id="59926"/>
    <lineage>
        <taxon>Bacteria</taxon>
        <taxon>Bacillati</taxon>
        <taxon>Cyanobacteriota</taxon>
        <taxon>Cyanophyceae</taxon>
        <taxon>Synechococcales</taxon>
        <taxon>Prochlorococcaceae</taxon>
        <taxon>Prochlorococcus</taxon>
    </lineage>
</organism>
<dbReference type="STRING" id="59926.EV02_1355"/>
<dbReference type="Proteomes" id="UP000030345">
    <property type="component" value="Unassembled WGS sequence"/>
</dbReference>
<dbReference type="AlphaFoldDB" id="A0A0A2B6A6"/>
<evidence type="ECO:0000313" key="1">
    <source>
        <dbReference type="EMBL" id="KGG08682.1"/>
    </source>
</evidence>